<dbReference type="PROSITE" id="PS50931">
    <property type="entry name" value="HTH_LYSR"/>
    <property type="match status" value="1"/>
</dbReference>
<evidence type="ECO:0000256" key="2">
    <source>
        <dbReference type="SAM" id="MobiDB-lite"/>
    </source>
</evidence>
<evidence type="ECO:0000313" key="5">
    <source>
        <dbReference type="Proteomes" id="UP001629274"/>
    </source>
</evidence>
<protein>
    <submittedName>
        <fullName evidence="4">LysR family transcriptional regulator</fullName>
    </submittedName>
</protein>
<dbReference type="Proteomes" id="UP001629274">
    <property type="component" value="Unassembled WGS sequence"/>
</dbReference>
<gene>
    <name evidence="4" type="ORF">PQR03_23345</name>
</gene>
<dbReference type="InterPro" id="IPR058163">
    <property type="entry name" value="LysR-type_TF_proteobact-type"/>
</dbReference>
<dbReference type="InterPro" id="IPR000847">
    <property type="entry name" value="LysR_HTH_N"/>
</dbReference>
<keyword evidence="5" id="KW-1185">Reference proteome</keyword>
<sequence length="118" mass="12747">MRIFVRIVDTSSFTRAAESLEVPRATAATAVQPLEPLLGVQLLVRTARKVTLTAEGAAYHELCAQILAAAFGFCSIFALPQKLTGGFFAQLFSSRKRSPQKPARSFTKSAPDAQKYAA</sequence>
<dbReference type="SUPFAM" id="SSF46785">
    <property type="entry name" value="Winged helix' DNA-binding domain"/>
    <property type="match status" value="1"/>
</dbReference>
<comment type="caution">
    <text evidence="4">The sequence shown here is derived from an EMBL/GenBank/DDBJ whole genome shotgun (WGS) entry which is preliminary data.</text>
</comment>
<evidence type="ECO:0000313" key="4">
    <source>
        <dbReference type="EMBL" id="MFM0241072.1"/>
    </source>
</evidence>
<feature type="domain" description="HTH lysR-type" evidence="3">
    <location>
        <begin position="1"/>
        <end position="53"/>
    </location>
</feature>
<comment type="similarity">
    <text evidence="1">Belongs to the LysR transcriptional regulatory family.</text>
</comment>
<reference evidence="4 5" key="1">
    <citation type="journal article" date="2024" name="Chem. Sci.">
        <title>Discovery of megapolipeptins by genome mining of a Burkholderiales bacteria collection.</title>
        <authorList>
            <person name="Paulo B.S."/>
            <person name="Recchia M.J.J."/>
            <person name="Lee S."/>
            <person name="Fergusson C.H."/>
            <person name="Romanowski S.B."/>
            <person name="Hernandez A."/>
            <person name="Krull N."/>
            <person name="Liu D.Y."/>
            <person name="Cavanagh H."/>
            <person name="Bos A."/>
            <person name="Gray C.A."/>
            <person name="Murphy B.T."/>
            <person name="Linington R.G."/>
            <person name="Eustaquio A.S."/>
        </authorList>
    </citation>
    <scope>NUCLEOTIDE SEQUENCE [LARGE SCALE GENOMIC DNA]</scope>
    <source>
        <strain evidence="4 5">RL17-351-BIE-A</strain>
    </source>
</reference>
<dbReference type="PANTHER" id="PTHR30537">
    <property type="entry name" value="HTH-TYPE TRANSCRIPTIONAL REGULATOR"/>
    <property type="match status" value="1"/>
</dbReference>
<feature type="region of interest" description="Disordered" evidence="2">
    <location>
        <begin position="94"/>
        <end position="118"/>
    </location>
</feature>
<accession>A0ABW9BM94</accession>
<dbReference type="Pfam" id="PF00126">
    <property type="entry name" value="HTH_1"/>
    <property type="match status" value="1"/>
</dbReference>
<dbReference type="EMBL" id="JAQQDR010000008">
    <property type="protein sequence ID" value="MFM0241072.1"/>
    <property type="molecule type" value="Genomic_DNA"/>
</dbReference>
<name>A0ABW9BM94_9BURK</name>
<dbReference type="PANTHER" id="PTHR30537:SF72">
    <property type="entry name" value="LYSR FAMILY TRANSCRIPTIONAL REGULATOR"/>
    <property type="match status" value="1"/>
</dbReference>
<evidence type="ECO:0000259" key="3">
    <source>
        <dbReference type="PROSITE" id="PS50931"/>
    </source>
</evidence>
<proteinExistence type="inferred from homology"/>
<organism evidence="4 5">
    <name type="scientific">Paraburkholderia phytofirmans</name>
    <dbReference type="NCBI Taxonomy" id="261302"/>
    <lineage>
        <taxon>Bacteria</taxon>
        <taxon>Pseudomonadati</taxon>
        <taxon>Pseudomonadota</taxon>
        <taxon>Betaproteobacteria</taxon>
        <taxon>Burkholderiales</taxon>
        <taxon>Burkholderiaceae</taxon>
        <taxon>Paraburkholderia</taxon>
    </lineage>
</organism>
<evidence type="ECO:0000256" key="1">
    <source>
        <dbReference type="ARBA" id="ARBA00009437"/>
    </source>
</evidence>
<dbReference type="InterPro" id="IPR036390">
    <property type="entry name" value="WH_DNA-bd_sf"/>
</dbReference>
<dbReference type="Gene3D" id="1.10.10.10">
    <property type="entry name" value="Winged helix-like DNA-binding domain superfamily/Winged helix DNA-binding domain"/>
    <property type="match status" value="1"/>
</dbReference>
<dbReference type="InterPro" id="IPR036388">
    <property type="entry name" value="WH-like_DNA-bd_sf"/>
</dbReference>